<organism evidence="1 2">
    <name type="scientific">Artemia franciscana</name>
    <name type="common">Brine shrimp</name>
    <name type="synonym">Artemia sanfranciscana</name>
    <dbReference type="NCBI Taxonomy" id="6661"/>
    <lineage>
        <taxon>Eukaryota</taxon>
        <taxon>Metazoa</taxon>
        <taxon>Ecdysozoa</taxon>
        <taxon>Arthropoda</taxon>
        <taxon>Crustacea</taxon>
        <taxon>Branchiopoda</taxon>
        <taxon>Anostraca</taxon>
        <taxon>Artemiidae</taxon>
        <taxon>Artemia</taxon>
    </lineage>
</organism>
<feature type="non-terminal residue" evidence="1">
    <location>
        <position position="1"/>
    </location>
</feature>
<gene>
    <name evidence="1" type="ORF">QYM36_007588</name>
</gene>
<reference evidence="1" key="1">
    <citation type="submission" date="2023-07" db="EMBL/GenBank/DDBJ databases">
        <title>Chromosome-level genome assembly of Artemia franciscana.</title>
        <authorList>
            <person name="Jo E."/>
        </authorList>
    </citation>
    <scope>NUCLEOTIDE SEQUENCE</scope>
    <source>
        <tissue evidence="1">Whole body</tissue>
    </source>
</reference>
<name>A0AA88I9K2_ARTSF</name>
<dbReference type="EMBL" id="JAVRJZ010000001">
    <property type="protein sequence ID" value="KAK2726790.1"/>
    <property type="molecule type" value="Genomic_DNA"/>
</dbReference>
<evidence type="ECO:0000313" key="2">
    <source>
        <dbReference type="Proteomes" id="UP001187531"/>
    </source>
</evidence>
<accession>A0AA88I9K2</accession>
<protein>
    <submittedName>
        <fullName evidence="1">Uncharacterized protein</fullName>
    </submittedName>
</protein>
<evidence type="ECO:0000313" key="1">
    <source>
        <dbReference type="EMBL" id="KAK2726790.1"/>
    </source>
</evidence>
<keyword evidence="2" id="KW-1185">Reference proteome</keyword>
<dbReference type="AlphaFoldDB" id="A0AA88I9K2"/>
<comment type="caution">
    <text evidence="1">The sequence shown here is derived from an EMBL/GenBank/DDBJ whole genome shotgun (WGS) entry which is preliminary data.</text>
</comment>
<proteinExistence type="predicted"/>
<dbReference type="Proteomes" id="UP001187531">
    <property type="component" value="Unassembled WGS sequence"/>
</dbReference>
<sequence>MNFVKSAHKKNGLMLGGKLVLVKAQLDPASLVQIIATSIALVKYVADIWKAISNETIKIEGELGEALPDLTKILENKELQNMTLEWTNLMKYSADRKVLSQFAAMNARLDGMNQKLSSLELSLSRLVRQLPVTVRFEVGLDRILTLIRPIHSLYDNF</sequence>